<feature type="signal peptide" evidence="1">
    <location>
        <begin position="1"/>
        <end position="26"/>
    </location>
</feature>
<name>A0A1Y6CRF3_9PROT</name>
<evidence type="ECO:0000256" key="1">
    <source>
        <dbReference type="SAM" id="SignalP"/>
    </source>
</evidence>
<evidence type="ECO:0000313" key="4">
    <source>
        <dbReference type="Proteomes" id="UP000192917"/>
    </source>
</evidence>
<dbReference type="STRING" id="560819.SAMN05428998_15224"/>
<protein>
    <submittedName>
        <fullName evidence="3">Porin</fullName>
    </submittedName>
</protein>
<dbReference type="RefSeq" id="WP_143596431.1">
    <property type="nucleotide sequence ID" value="NZ_FWZX01000052.1"/>
</dbReference>
<feature type="domain" description="Porin" evidence="2">
    <location>
        <begin position="14"/>
        <end position="192"/>
    </location>
</feature>
<dbReference type="EMBL" id="FWZX01000052">
    <property type="protein sequence ID" value="SMF84039.1"/>
    <property type="molecule type" value="Genomic_DNA"/>
</dbReference>
<evidence type="ECO:0000313" key="3">
    <source>
        <dbReference type="EMBL" id="SMF84039.1"/>
    </source>
</evidence>
<dbReference type="AlphaFoldDB" id="A0A1Y6CRF3"/>
<accession>A0A1Y6CRF3</accession>
<feature type="non-terminal residue" evidence="3">
    <location>
        <position position="192"/>
    </location>
</feature>
<sequence>MRRSLLASTAATVVAASVAVAAPAHAQIKLGLGGYMQQYFGYANSDTNVGSSSDAFNGFDVKSNSEIWFVGSTTLDNGIKFGVNIQLEGNTNTGDQIDESFLFVEGSFGRFNIGSENSAGYLMTYAAPDVGLGVNSTSVLTGYIPQSGGFAGAGFFRSPLGTTYVELDRNNDSEKLTYFTPRFQGLQLGASY</sequence>
<keyword evidence="4" id="KW-1185">Reference proteome</keyword>
<dbReference type="GO" id="GO:0015288">
    <property type="term" value="F:porin activity"/>
    <property type="evidence" value="ECO:0007669"/>
    <property type="project" value="InterPro"/>
</dbReference>
<dbReference type="Proteomes" id="UP000192917">
    <property type="component" value="Unassembled WGS sequence"/>
</dbReference>
<gene>
    <name evidence="3" type="ORF">SAMN05428998_15224</name>
</gene>
<keyword evidence="1" id="KW-0732">Signal</keyword>
<dbReference type="SUPFAM" id="SSF56935">
    <property type="entry name" value="Porins"/>
    <property type="match status" value="1"/>
</dbReference>
<reference evidence="3 4" key="1">
    <citation type="submission" date="2017-04" db="EMBL/GenBank/DDBJ databases">
        <authorList>
            <person name="Afonso C.L."/>
            <person name="Miller P.J."/>
            <person name="Scott M.A."/>
            <person name="Spackman E."/>
            <person name="Goraichik I."/>
            <person name="Dimitrov K.M."/>
            <person name="Suarez D.L."/>
            <person name="Swayne D.E."/>
        </authorList>
    </citation>
    <scope>NUCLEOTIDE SEQUENCE [LARGE SCALE GENOMIC DNA]</scope>
    <source>
        <strain evidence="3 4">USBA 355</strain>
    </source>
</reference>
<dbReference type="Pfam" id="PF13609">
    <property type="entry name" value="Porin_4"/>
    <property type="match status" value="1"/>
</dbReference>
<organism evidence="3 4">
    <name type="scientific">Tistlia consotensis USBA 355</name>
    <dbReference type="NCBI Taxonomy" id="560819"/>
    <lineage>
        <taxon>Bacteria</taxon>
        <taxon>Pseudomonadati</taxon>
        <taxon>Pseudomonadota</taxon>
        <taxon>Alphaproteobacteria</taxon>
        <taxon>Rhodospirillales</taxon>
        <taxon>Rhodovibrionaceae</taxon>
        <taxon>Tistlia</taxon>
    </lineage>
</organism>
<dbReference type="Gene3D" id="2.40.160.10">
    <property type="entry name" value="Porin"/>
    <property type="match status" value="1"/>
</dbReference>
<dbReference type="GO" id="GO:0016020">
    <property type="term" value="C:membrane"/>
    <property type="evidence" value="ECO:0007669"/>
    <property type="project" value="InterPro"/>
</dbReference>
<dbReference type="InterPro" id="IPR033900">
    <property type="entry name" value="Gram_neg_porin_domain"/>
</dbReference>
<proteinExistence type="predicted"/>
<feature type="chain" id="PRO_5013232485" evidence="1">
    <location>
        <begin position="27"/>
        <end position="192"/>
    </location>
</feature>
<dbReference type="InterPro" id="IPR023614">
    <property type="entry name" value="Porin_dom_sf"/>
</dbReference>
<evidence type="ECO:0000259" key="2">
    <source>
        <dbReference type="Pfam" id="PF13609"/>
    </source>
</evidence>